<keyword evidence="1" id="KW-0472">Membrane</keyword>
<feature type="transmembrane region" description="Helical" evidence="1">
    <location>
        <begin position="73"/>
        <end position="91"/>
    </location>
</feature>
<feature type="transmembrane region" description="Helical" evidence="1">
    <location>
        <begin position="159"/>
        <end position="177"/>
    </location>
</feature>
<dbReference type="EMBL" id="BAABJM010000006">
    <property type="protein sequence ID" value="GAA5064631.1"/>
    <property type="molecule type" value="Genomic_DNA"/>
</dbReference>
<gene>
    <name evidence="2" type="ORF">GCM10023318_50790</name>
</gene>
<protein>
    <recommendedName>
        <fullName evidence="4">Integral membrane protein</fullName>
    </recommendedName>
</protein>
<feature type="transmembrane region" description="Helical" evidence="1">
    <location>
        <begin position="126"/>
        <end position="147"/>
    </location>
</feature>
<evidence type="ECO:0000313" key="3">
    <source>
        <dbReference type="Proteomes" id="UP001500603"/>
    </source>
</evidence>
<accession>A0ABP9KVK0</accession>
<evidence type="ECO:0000313" key="2">
    <source>
        <dbReference type="EMBL" id="GAA5064631.1"/>
    </source>
</evidence>
<organism evidence="2 3">
    <name type="scientific">Nocardia callitridis</name>
    <dbReference type="NCBI Taxonomy" id="648753"/>
    <lineage>
        <taxon>Bacteria</taxon>
        <taxon>Bacillati</taxon>
        <taxon>Actinomycetota</taxon>
        <taxon>Actinomycetes</taxon>
        <taxon>Mycobacteriales</taxon>
        <taxon>Nocardiaceae</taxon>
        <taxon>Nocardia</taxon>
    </lineage>
</organism>
<name>A0ABP9KVK0_9NOCA</name>
<reference evidence="3" key="1">
    <citation type="journal article" date="2019" name="Int. J. Syst. Evol. Microbiol.">
        <title>The Global Catalogue of Microorganisms (GCM) 10K type strain sequencing project: providing services to taxonomists for standard genome sequencing and annotation.</title>
        <authorList>
            <consortium name="The Broad Institute Genomics Platform"/>
            <consortium name="The Broad Institute Genome Sequencing Center for Infectious Disease"/>
            <person name="Wu L."/>
            <person name="Ma J."/>
        </authorList>
    </citation>
    <scope>NUCLEOTIDE SEQUENCE [LARGE SCALE GENOMIC DNA]</scope>
    <source>
        <strain evidence="3">JCM 18298</strain>
    </source>
</reference>
<evidence type="ECO:0000256" key="1">
    <source>
        <dbReference type="SAM" id="Phobius"/>
    </source>
</evidence>
<feature type="transmembrane region" description="Helical" evidence="1">
    <location>
        <begin position="43"/>
        <end position="61"/>
    </location>
</feature>
<keyword evidence="1" id="KW-0812">Transmembrane</keyword>
<proteinExistence type="predicted"/>
<keyword evidence="1" id="KW-1133">Transmembrane helix</keyword>
<keyword evidence="3" id="KW-1185">Reference proteome</keyword>
<feature type="transmembrane region" description="Helical" evidence="1">
    <location>
        <begin position="12"/>
        <end position="31"/>
    </location>
</feature>
<comment type="caution">
    <text evidence="2">The sequence shown here is derived from an EMBL/GenBank/DDBJ whole genome shotgun (WGS) entry which is preliminary data.</text>
</comment>
<evidence type="ECO:0008006" key="4">
    <source>
        <dbReference type="Google" id="ProtNLM"/>
    </source>
</evidence>
<sequence length="191" mass="20315">MFGVVRDNPVATMIVISEVGLWVLLAVGLTARYPLRRPQLGAMLLWGIPLLDVALIVAAAFDLNRGTEPGTVHGLAAIYLGASIAFGPALIRWADIRFAHRFAGGPAPVKPAKGSKARTAATWREWGRVVLAALIASAVLGLLALTVATGEQSSALLSWGGRVWSIVAIWLVLGPLWEQLTAATKTPDRQH</sequence>
<dbReference type="Proteomes" id="UP001500603">
    <property type="component" value="Unassembled WGS sequence"/>
</dbReference>